<sequence length="261" mass="29964">KNDREKYEAFWKNFGLQLKYGLYDNYGQQKELLQDLVLFYSSNEKKLVSLEEYVGRMKESQKYIYYACGQTVDKIDLLPQTELLKDQGFEILYLTDDVDEFALKMLYKYQDKEFRSVSDKDLGLESESEKEETKKQNEENQPLLQFLKEALGDKVQAVCLSGRLKSHPVCLASEGMLSLEMEKVLNAMPNEQKVKAQRVLEINASHPVFAALKACYEKDPEKAKTYAGLLYDQALLIEGMPIEDPVAFSNAICDLMAQQNG</sequence>
<evidence type="ECO:0000256" key="1">
    <source>
        <dbReference type="ARBA" id="ARBA00008239"/>
    </source>
</evidence>
<comment type="caution">
    <text evidence="4">The sequence shown here is derived from an EMBL/GenBank/DDBJ whole genome shotgun (WGS) entry which is preliminary data.</text>
</comment>
<proteinExistence type="inferred from homology"/>
<dbReference type="InterPro" id="IPR020568">
    <property type="entry name" value="Ribosomal_Su5_D2-typ_SF"/>
</dbReference>
<dbReference type="GO" id="GO:0005524">
    <property type="term" value="F:ATP binding"/>
    <property type="evidence" value="ECO:0007669"/>
    <property type="project" value="InterPro"/>
</dbReference>
<evidence type="ECO:0000256" key="2">
    <source>
        <dbReference type="ARBA" id="ARBA00023186"/>
    </source>
</evidence>
<dbReference type="SUPFAM" id="SSF54211">
    <property type="entry name" value="Ribosomal protein S5 domain 2-like"/>
    <property type="match status" value="1"/>
</dbReference>
<protein>
    <submittedName>
        <fullName evidence="4">Molecular chaperone HtpG</fullName>
    </submittedName>
</protein>
<gene>
    <name evidence="4" type="ORF">H9736_04525</name>
</gene>
<keyword evidence="2" id="KW-0143">Chaperone</keyword>
<dbReference type="PANTHER" id="PTHR11528">
    <property type="entry name" value="HEAT SHOCK PROTEIN 90 FAMILY MEMBER"/>
    <property type="match status" value="1"/>
</dbReference>
<dbReference type="InterPro" id="IPR001404">
    <property type="entry name" value="Hsp90_fam"/>
</dbReference>
<accession>A0A9D1WQZ7</accession>
<dbReference type="Proteomes" id="UP000886800">
    <property type="component" value="Unassembled WGS sequence"/>
</dbReference>
<dbReference type="InterPro" id="IPR037196">
    <property type="entry name" value="HSP90_C"/>
</dbReference>
<comment type="similarity">
    <text evidence="1">Belongs to the heat shock protein 90 family.</text>
</comment>
<dbReference type="EMBL" id="DXES01000099">
    <property type="protein sequence ID" value="HIX65494.1"/>
    <property type="molecule type" value="Genomic_DNA"/>
</dbReference>
<organism evidence="4 5">
    <name type="scientific">Candidatus Anaerotruncus excrementipullorum</name>
    <dbReference type="NCBI Taxonomy" id="2838465"/>
    <lineage>
        <taxon>Bacteria</taxon>
        <taxon>Bacillati</taxon>
        <taxon>Bacillota</taxon>
        <taxon>Clostridia</taxon>
        <taxon>Eubacteriales</taxon>
        <taxon>Oscillospiraceae</taxon>
        <taxon>Anaerotruncus</taxon>
    </lineage>
</organism>
<evidence type="ECO:0000313" key="5">
    <source>
        <dbReference type="Proteomes" id="UP000886800"/>
    </source>
</evidence>
<dbReference type="Gene3D" id="3.40.50.11260">
    <property type="match status" value="1"/>
</dbReference>
<dbReference type="AlphaFoldDB" id="A0A9D1WQZ7"/>
<dbReference type="GO" id="GO:0051082">
    <property type="term" value="F:unfolded protein binding"/>
    <property type="evidence" value="ECO:0007669"/>
    <property type="project" value="InterPro"/>
</dbReference>
<dbReference type="Pfam" id="PF00183">
    <property type="entry name" value="HSP90"/>
    <property type="match status" value="1"/>
</dbReference>
<name>A0A9D1WQZ7_9FIRM</name>
<reference evidence="4" key="2">
    <citation type="submission" date="2021-04" db="EMBL/GenBank/DDBJ databases">
        <authorList>
            <person name="Gilroy R."/>
        </authorList>
    </citation>
    <scope>NUCLEOTIDE SEQUENCE</scope>
    <source>
        <strain evidence="4">CHK188-5543</strain>
    </source>
</reference>
<evidence type="ECO:0000313" key="4">
    <source>
        <dbReference type="EMBL" id="HIX65494.1"/>
    </source>
</evidence>
<dbReference type="SUPFAM" id="SSF110942">
    <property type="entry name" value="HSP90 C-terminal domain"/>
    <property type="match status" value="1"/>
</dbReference>
<evidence type="ECO:0000256" key="3">
    <source>
        <dbReference type="SAM" id="MobiDB-lite"/>
    </source>
</evidence>
<reference evidence="4" key="1">
    <citation type="journal article" date="2021" name="PeerJ">
        <title>Extensive microbial diversity within the chicken gut microbiome revealed by metagenomics and culture.</title>
        <authorList>
            <person name="Gilroy R."/>
            <person name="Ravi A."/>
            <person name="Getino M."/>
            <person name="Pursley I."/>
            <person name="Horton D.L."/>
            <person name="Alikhan N.F."/>
            <person name="Baker D."/>
            <person name="Gharbi K."/>
            <person name="Hall N."/>
            <person name="Watson M."/>
            <person name="Adriaenssens E.M."/>
            <person name="Foster-Nyarko E."/>
            <person name="Jarju S."/>
            <person name="Secka A."/>
            <person name="Antonio M."/>
            <person name="Oren A."/>
            <person name="Chaudhuri R.R."/>
            <person name="La Ragione R."/>
            <person name="Hildebrand F."/>
            <person name="Pallen M.J."/>
        </authorList>
    </citation>
    <scope>NUCLEOTIDE SEQUENCE</scope>
    <source>
        <strain evidence="4">CHK188-5543</strain>
    </source>
</reference>
<feature type="region of interest" description="Disordered" evidence="3">
    <location>
        <begin position="120"/>
        <end position="139"/>
    </location>
</feature>
<dbReference type="GO" id="GO:0140662">
    <property type="term" value="F:ATP-dependent protein folding chaperone"/>
    <property type="evidence" value="ECO:0007669"/>
    <property type="project" value="InterPro"/>
</dbReference>
<feature type="non-terminal residue" evidence="4">
    <location>
        <position position="1"/>
    </location>
</feature>
<dbReference type="Gene3D" id="1.20.120.790">
    <property type="entry name" value="Heat shock protein 90, C-terminal domain"/>
    <property type="match status" value="1"/>
</dbReference>
<dbReference type="GO" id="GO:0016887">
    <property type="term" value="F:ATP hydrolysis activity"/>
    <property type="evidence" value="ECO:0007669"/>
    <property type="project" value="InterPro"/>
</dbReference>